<keyword evidence="3" id="KW-0009">Actin-binding</keyword>
<evidence type="ECO:0000313" key="5">
    <source>
        <dbReference type="Proteomes" id="UP000092443"/>
    </source>
</evidence>
<proteinExistence type="predicted"/>
<evidence type="ECO:0000313" key="6">
    <source>
        <dbReference type="RefSeq" id="XP_037893747.1"/>
    </source>
</evidence>
<reference evidence="6" key="1">
    <citation type="submission" date="2025-08" db="UniProtKB">
        <authorList>
            <consortium name="RefSeq"/>
        </authorList>
    </citation>
    <scope>IDENTIFICATION</scope>
    <source>
        <tissue evidence="6">Whole body pupa</tissue>
    </source>
</reference>
<dbReference type="SUPFAM" id="SSF54695">
    <property type="entry name" value="POZ domain"/>
    <property type="match status" value="1"/>
</dbReference>
<dbReference type="PANTHER" id="PTHR24412:SF475">
    <property type="entry name" value="KELCH-LIKE PROTEIN 17"/>
    <property type="match status" value="1"/>
</dbReference>
<dbReference type="KEGG" id="gfs:119640044"/>
<organism evidence="5 6">
    <name type="scientific">Glossina fuscipes</name>
    <dbReference type="NCBI Taxonomy" id="7396"/>
    <lineage>
        <taxon>Eukaryota</taxon>
        <taxon>Metazoa</taxon>
        <taxon>Ecdysozoa</taxon>
        <taxon>Arthropoda</taxon>
        <taxon>Hexapoda</taxon>
        <taxon>Insecta</taxon>
        <taxon>Pterygota</taxon>
        <taxon>Neoptera</taxon>
        <taxon>Endopterygota</taxon>
        <taxon>Diptera</taxon>
        <taxon>Brachycera</taxon>
        <taxon>Muscomorpha</taxon>
        <taxon>Hippoboscoidea</taxon>
        <taxon>Glossinidae</taxon>
        <taxon>Glossina</taxon>
    </lineage>
</organism>
<evidence type="ECO:0000256" key="3">
    <source>
        <dbReference type="ARBA" id="ARBA00023203"/>
    </source>
</evidence>
<dbReference type="PROSITE" id="PS50097">
    <property type="entry name" value="BTB"/>
    <property type="match status" value="1"/>
</dbReference>
<evidence type="ECO:0000259" key="4">
    <source>
        <dbReference type="PROSITE" id="PS50097"/>
    </source>
</evidence>
<dbReference type="InterPro" id="IPR000210">
    <property type="entry name" value="BTB/POZ_dom"/>
</dbReference>
<protein>
    <submittedName>
        <fullName evidence="6">Kelch-like protein 2</fullName>
    </submittedName>
</protein>
<dbReference type="FunFam" id="1.25.40.420:FF:000001">
    <property type="entry name" value="Kelch-like family member 12"/>
    <property type="match status" value="1"/>
</dbReference>
<evidence type="ECO:0000256" key="1">
    <source>
        <dbReference type="ARBA" id="ARBA00022441"/>
    </source>
</evidence>
<sequence>MAAKIMNEVKTIAKKRCKNSAYGSSFLDGLNKMRVDQKYCDFTLEANGKIFKVHKVALAIGSPYFAKMLETDMEEKRAGTVKLEEVDVCTVEALIQYVYTGIIILTKDNVEALLSASDRFQIEWVKLECEKYVKRNLNPANCFRILRLGDTPSFTSLYDPAHNYIVDQFDDLIEVEDFLLLSFDEIKKLIKDDQLAADNVYNAVLKWVKYDRNKRKVHLAELMSHITLPLLSTQFLKSQVSAEPLLTEDRTCNKLLMNALFHKLTSIEEGKPLPDSLRTRKRPKHIVTSFLRRSISSQSRILWGNMLMGMLSLGWLPSQSQLRLA</sequence>
<evidence type="ECO:0000256" key="2">
    <source>
        <dbReference type="ARBA" id="ARBA00022737"/>
    </source>
</evidence>
<dbReference type="Pfam" id="PF00651">
    <property type="entry name" value="BTB"/>
    <property type="match status" value="1"/>
</dbReference>
<gene>
    <name evidence="6" type="primary">LOC119640044</name>
</gene>
<dbReference type="PANTHER" id="PTHR24412">
    <property type="entry name" value="KELCH PROTEIN"/>
    <property type="match status" value="1"/>
</dbReference>
<keyword evidence="5" id="KW-1185">Reference proteome</keyword>
<dbReference type="Pfam" id="PF07707">
    <property type="entry name" value="BACK"/>
    <property type="match status" value="1"/>
</dbReference>
<dbReference type="Proteomes" id="UP000092443">
    <property type="component" value="Unplaced"/>
</dbReference>
<dbReference type="Gene3D" id="3.30.710.10">
    <property type="entry name" value="Potassium Channel Kv1.1, Chain A"/>
    <property type="match status" value="1"/>
</dbReference>
<dbReference type="SMART" id="SM00875">
    <property type="entry name" value="BACK"/>
    <property type="match status" value="1"/>
</dbReference>
<dbReference type="RefSeq" id="XP_037893747.1">
    <property type="nucleotide sequence ID" value="XM_038037819.1"/>
</dbReference>
<keyword evidence="2" id="KW-0677">Repeat</keyword>
<feature type="domain" description="BTB" evidence="4">
    <location>
        <begin position="40"/>
        <end position="107"/>
    </location>
</feature>
<dbReference type="SMART" id="SM00225">
    <property type="entry name" value="BTB"/>
    <property type="match status" value="1"/>
</dbReference>
<accession>A0A9C6DVZ5</accession>
<dbReference type="InterPro" id="IPR011333">
    <property type="entry name" value="SKP1/BTB/POZ_sf"/>
</dbReference>
<dbReference type="GeneID" id="119640044"/>
<name>A0A9C6DVZ5_9MUSC</name>
<keyword evidence="1" id="KW-0880">Kelch repeat</keyword>
<dbReference type="AlphaFoldDB" id="A0A9C6DVZ5"/>
<dbReference type="Gene3D" id="1.25.40.420">
    <property type="match status" value="1"/>
</dbReference>
<dbReference type="InterPro" id="IPR011705">
    <property type="entry name" value="BACK"/>
</dbReference>